<proteinExistence type="predicted"/>
<evidence type="ECO:0000256" key="6">
    <source>
        <dbReference type="SAM" id="MobiDB-lite"/>
    </source>
</evidence>
<dbReference type="GO" id="GO:0009279">
    <property type="term" value="C:cell outer membrane"/>
    <property type="evidence" value="ECO:0007669"/>
    <property type="project" value="UniProtKB-SubCell"/>
</dbReference>
<evidence type="ECO:0000256" key="7">
    <source>
        <dbReference type="SAM" id="SignalP"/>
    </source>
</evidence>
<accession>A0A931NDA7</accession>
<feature type="signal peptide" evidence="7">
    <location>
        <begin position="1"/>
        <end position="22"/>
    </location>
</feature>
<keyword evidence="9" id="KW-1185">Reference proteome</keyword>
<evidence type="ECO:0000313" key="8">
    <source>
        <dbReference type="EMBL" id="MBH9552887.1"/>
    </source>
</evidence>
<feature type="chain" id="PRO_5037919218" evidence="7">
    <location>
        <begin position="23"/>
        <end position="475"/>
    </location>
</feature>
<dbReference type="RefSeq" id="WP_198100502.1">
    <property type="nucleotide sequence ID" value="NZ_JAEDAL010000003.1"/>
</dbReference>
<dbReference type="AlphaFoldDB" id="A0A931NDA7"/>
<keyword evidence="2" id="KW-1134">Transmembrane beta strand</keyword>
<reference evidence="8" key="1">
    <citation type="submission" date="2020-12" db="EMBL/GenBank/DDBJ databases">
        <title>The genome sequence of Inhella sp. 4Y17.</title>
        <authorList>
            <person name="Liu Y."/>
        </authorList>
    </citation>
    <scope>NUCLEOTIDE SEQUENCE</scope>
    <source>
        <strain evidence="8">4Y10</strain>
    </source>
</reference>
<keyword evidence="4" id="KW-0472">Membrane</keyword>
<evidence type="ECO:0000256" key="4">
    <source>
        <dbReference type="ARBA" id="ARBA00023136"/>
    </source>
</evidence>
<protein>
    <submittedName>
        <fullName evidence="8">TolC family protein</fullName>
    </submittedName>
</protein>
<name>A0A931NDA7_9BURK</name>
<dbReference type="GO" id="GO:1990281">
    <property type="term" value="C:efflux pump complex"/>
    <property type="evidence" value="ECO:0007669"/>
    <property type="project" value="TreeGrafter"/>
</dbReference>
<sequence>MLRSLPLFKPALMVGALVLASAGVDSAPRTQRKQAQPLSAAAQAETPTPTVRCGDDDRLALKRDPVNGADLQFAQSDPRGYLVQLADLAVERSRLVGMAQLLSLAAQDELKEAEWASRPEASLSLSTVGASTGVSGGATHSRAEGRATLSVAGVLWDGGQRRQLIEWRKQLVEAAQAARQGQAEQIALQTVALSLDRSRYTLQLQIYRQYVRKMACLVESLDAITQFDKGRSSEWVQAQKQQQQAELALASTQDYLQSVETRLKRLVGDPLPPPGSLSAVLIRVPELAALQKDLLASPEVAQSTAQALAAQRQADALAAGQGPRLNWVLNGSAVAARGGNNSHDAAAGLQVTIPLYRPSDTPARDAARRRAEAVNLARDESLDAKNWRLMEVHDAASNSLDRARRIAELLRSSQQLRGATLQQWQQLGRRSLFDVMGAESDYYMLRIQQINALYDAQQAVALMGSMGRGVGALLR</sequence>
<evidence type="ECO:0000256" key="5">
    <source>
        <dbReference type="ARBA" id="ARBA00023237"/>
    </source>
</evidence>
<dbReference type="GO" id="GO:0015288">
    <property type="term" value="F:porin activity"/>
    <property type="evidence" value="ECO:0007669"/>
    <property type="project" value="TreeGrafter"/>
</dbReference>
<dbReference type="GO" id="GO:0015562">
    <property type="term" value="F:efflux transmembrane transporter activity"/>
    <property type="evidence" value="ECO:0007669"/>
    <property type="project" value="InterPro"/>
</dbReference>
<evidence type="ECO:0000256" key="1">
    <source>
        <dbReference type="ARBA" id="ARBA00004442"/>
    </source>
</evidence>
<evidence type="ECO:0000256" key="3">
    <source>
        <dbReference type="ARBA" id="ARBA00022692"/>
    </source>
</evidence>
<keyword evidence="7" id="KW-0732">Signal</keyword>
<dbReference type="EMBL" id="JAEDAL010000003">
    <property type="protein sequence ID" value="MBH9552887.1"/>
    <property type="molecule type" value="Genomic_DNA"/>
</dbReference>
<organism evidence="8 9">
    <name type="scientific">Inhella gelatinilytica</name>
    <dbReference type="NCBI Taxonomy" id="2795030"/>
    <lineage>
        <taxon>Bacteria</taxon>
        <taxon>Pseudomonadati</taxon>
        <taxon>Pseudomonadota</taxon>
        <taxon>Betaproteobacteria</taxon>
        <taxon>Burkholderiales</taxon>
        <taxon>Sphaerotilaceae</taxon>
        <taxon>Inhella</taxon>
    </lineage>
</organism>
<feature type="region of interest" description="Disordered" evidence="6">
    <location>
        <begin position="30"/>
        <end position="56"/>
    </location>
</feature>
<dbReference type="PANTHER" id="PTHR30026">
    <property type="entry name" value="OUTER MEMBRANE PROTEIN TOLC"/>
    <property type="match status" value="1"/>
</dbReference>
<keyword evidence="5" id="KW-0998">Cell outer membrane</keyword>
<evidence type="ECO:0000313" key="9">
    <source>
        <dbReference type="Proteomes" id="UP000620139"/>
    </source>
</evidence>
<gene>
    <name evidence="8" type="ORF">I7X43_08475</name>
</gene>
<keyword evidence="3" id="KW-0812">Transmembrane</keyword>
<dbReference type="Proteomes" id="UP000620139">
    <property type="component" value="Unassembled WGS sequence"/>
</dbReference>
<comment type="subcellular location">
    <subcellularLocation>
        <location evidence="1">Cell outer membrane</location>
    </subcellularLocation>
</comment>
<dbReference type="SUPFAM" id="SSF56954">
    <property type="entry name" value="Outer membrane efflux proteins (OEP)"/>
    <property type="match status" value="1"/>
</dbReference>
<dbReference type="InterPro" id="IPR051906">
    <property type="entry name" value="TolC-like"/>
</dbReference>
<evidence type="ECO:0000256" key="2">
    <source>
        <dbReference type="ARBA" id="ARBA00022452"/>
    </source>
</evidence>
<dbReference type="Gene3D" id="1.20.1600.10">
    <property type="entry name" value="Outer membrane efflux proteins (OEP)"/>
    <property type="match status" value="1"/>
</dbReference>
<comment type="caution">
    <text evidence="8">The sequence shown here is derived from an EMBL/GenBank/DDBJ whole genome shotgun (WGS) entry which is preliminary data.</text>
</comment>
<dbReference type="PANTHER" id="PTHR30026:SF20">
    <property type="entry name" value="OUTER MEMBRANE PROTEIN TOLC"/>
    <property type="match status" value="1"/>
</dbReference>